<dbReference type="OrthoDB" id="9770036at2"/>
<comment type="caution">
    <text evidence="10">The sequence shown here is derived from an EMBL/GenBank/DDBJ whole genome shotgun (WGS) entry which is preliminary data.</text>
</comment>
<dbReference type="PANTHER" id="PTHR30572">
    <property type="entry name" value="MEMBRANE COMPONENT OF TRANSPORTER-RELATED"/>
    <property type="match status" value="1"/>
</dbReference>
<feature type="transmembrane region" description="Helical" evidence="7">
    <location>
        <begin position="351"/>
        <end position="373"/>
    </location>
</feature>
<evidence type="ECO:0008006" key="12">
    <source>
        <dbReference type="Google" id="ProtNLM"/>
    </source>
</evidence>
<comment type="similarity">
    <text evidence="6">Belongs to the ABC-4 integral membrane protein family.</text>
</comment>
<dbReference type="RefSeq" id="WP_106989206.1">
    <property type="nucleotide sequence ID" value="NZ_JAVEVW010000011.1"/>
</dbReference>
<feature type="transmembrane region" description="Helical" evidence="7">
    <location>
        <begin position="295"/>
        <end position="323"/>
    </location>
</feature>
<evidence type="ECO:0000313" key="11">
    <source>
        <dbReference type="Proteomes" id="UP000241736"/>
    </source>
</evidence>
<dbReference type="GO" id="GO:0022857">
    <property type="term" value="F:transmembrane transporter activity"/>
    <property type="evidence" value="ECO:0007669"/>
    <property type="project" value="TreeGrafter"/>
</dbReference>
<feature type="transmembrane region" description="Helical" evidence="7">
    <location>
        <begin position="385"/>
        <end position="405"/>
    </location>
</feature>
<keyword evidence="4 7" id="KW-1133">Transmembrane helix</keyword>
<comment type="subcellular location">
    <subcellularLocation>
        <location evidence="1">Cell membrane</location>
        <topology evidence="1">Multi-pass membrane protein</topology>
    </subcellularLocation>
</comment>
<reference evidence="10 11" key="1">
    <citation type="submission" date="2018-03" db="EMBL/GenBank/DDBJ databases">
        <title>Arenimonas caeni sp. nov., isolated from activated sludge.</title>
        <authorList>
            <person name="Liu H."/>
        </authorList>
    </citation>
    <scope>NUCLEOTIDE SEQUENCE [LARGE SCALE GENOMIC DNA]</scope>
    <source>
        <strain evidence="11">z29</strain>
    </source>
</reference>
<keyword evidence="11" id="KW-1185">Reference proteome</keyword>
<dbReference type="AlphaFoldDB" id="A0A2P6MCY3"/>
<evidence type="ECO:0000256" key="5">
    <source>
        <dbReference type="ARBA" id="ARBA00023136"/>
    </source>
</evidence>
<evidence type="ECO:0000256" key="7">
    <source>
        <dbReference type="SAM" id="Phobius"/>
    </source>
</evidence>
<keyword evidence="5 7" id="KW-0472">Membrane</keyword>
<organism evidence="10 11">
    <name type="scientific">Arenimonas caeni</name>
    <dbReference type="NCBI Taxonomy" id="2058085"/>
    <lineage>
        <taxon>Bacteria</taxon>
        <taxon>Pseudomonadati</taxon>
        <taxon>Pseudomonadota</taxon>
        <taxon>Gammaproteobacteria</taxon>
        <taxon>Lysobacterales</taxon>
        <taxon>Lysobacteraceae</taxon>
        <taxon>Arenimonas</taxon>
    </lineage>
</organism>
<sequence>MTLSDVLRSAVFSLRGNWLRSILTALGVIIGIAAVIVMVSVGQGTQAELDNMISKLGSNRLEVFGGSARGPARGGAGSQASLTDGDAEAIRNEIQGVQYVATSVSGGGQVVFAEKNWSSRWEGVNADYFPVNDWQLALGTEFSPRDYSAANKVVILGETVRRELFGEADPVGATVRFGRVPLRVVGVLAPKGQGSWGQDSDDLMLVPLETGRRRLSAAAATAAAPASGGAVTPRRADVVSRISVGVASSEDLPYVEEDINALLRQRHRIAPGAEDDFAVRNIAEIVNTRSQTTRLMSWLLGAVAGISLIVGGIGIMNIMLVSVTERIREIGLRMAVGAGPREIQQQFLAEAMLISLGGGFIGIALGVGGALLASQFGSLPVKLDLQVVAMATGFSVATGLFFGFYPARKAARLDPIEALRHQG</sequence>
<dbReference type="InterPro" id="IPR050250">
    <property type="entry name" value="Macrolide_Exporter_MacB"/>
</dbReference>
<evidence type="ECO:0000256" key="6">
    <source>
        <dbReference type="ARBA" id="ARBA00038076"/>
    </source>
</evidence>
<evidence type="ECO:0000256" key="1">
    <source>
        <dbReference type="ARBA" id="ARBA00004651"/>
    </source>
</evidence>
<dbReference type="PANTHER" id="PTHR30572:SF4">
    <property type="entry name" value="ABC TRANSPORTER PERMEASE YTRF"/>
    <property type="match status" value="1"/>
</dbReference>
<feature type="domain" description="ABC3 transporter permease C-terminal" evidence="8">
    <location>
        <begin position="302"/>
        <end position="415"/>
    </location>
</feature>
<dbReference type="Proteomes" id="UP000241736">
    <property type="component" value="Unassembled WGS sequence"/>
</dbReference>
<evidence type="ECO:0000259" key="9">
    <source>
        <dbReference type="Pfam" id="PF12704"/>
    </source>
</evidence>
<evidence type="ECO:0000313" key="10">
    <source>
        <dbReference type="EMBL" id="PRH83819.1"/>
    </source>
</evidence>
<dbReference type="Pfam" id="PF12704">
    <property type="entry name" value="MacB_PCD"/>
    <property type="match status" value="1"/>
</dbReference>
<proteinExistence type="inferred from homology"/>
<protein>
    <recommendedName>
        <fullName evidence="12">Multidrug ABC transporter substrate-binding protein</fullName>
    </recommendedName>
</protein>
<keyword evidence="2" id="KW-1003">Cell membrane</keyword>
<dbReference type="EMBL" id="PVLF01000001">
    <property type="protein sequence ID" value="PRH83819.1"/>
    <property type="molecule type" value="Genomic_DNA"/>
</dbReference>
<accession>A0A2P6MCY3</accession>
<dbReference type="GO" id="GO:0005886">
    <property type="term" value="C:plasma membrane"/>
    <property type="evidence" value="ECO:0007669"/>
    <property type="project" value="UniProtKB-SubCell"/>
</dbReference>
<feature type="transmembrane region" description="Helical" evidence="7">
    <location>
        <begin position="21"/>
        <end position="42"/>
    </location>
</feature>
<dbReference type="InterPro" id="IPR025857">
    <property type="entry name" value="MacB_PCD"/>
</dbReference>
<dbReference type="Pfam" id="PF02687">
    <property type="entry name" value="FtsX"/>
    <property type="match status" value="1"/>
</dbReference>
<evidence type="ECO:0000256" key="3">
    <source>
        <dbReference type="ARBA" id="ARBA00022692"/>
    </source>
</evidence>
<keyword evidence="3 7" id="KW-0812">Transmembrane</keyword>
<evidence type="ECO:0000259" key="8">
    <source>
        <dbReference type="Pfam" id="PF02687"/>
    </source>
</evidence>
<evidence type="ECO:0000256" key="4">
    <source>
        <dbReference type="ARBA" id="ARBA00022989"/>
    </source>
</evidence>
<name>A0A2P6MCY3_9GAMM</name>
<evidence type="ECO:0000256" key="2">
    <source>
        <dbReference type="ARBA" id="ARBA00022475"/>
    </source>
</evidence>
<gene>
    <name evidence="10" type="ORF">C6N40_01375</name>
</gene>
<dbReference type="InterPro" id="IPR003838">
    <property type="entry name" value="ABC3_permease_C"/>
</dbReference>
<feature type="domain" description="MacB-like periplasmic core" evidence="9">
    <location>
        <begin position="21"/>
        <end position="261"/>
    </location>
</feature>